<dbReference type="GO" id="GO:0000156">
    <property type="term" value="F:phosphorelay response regulator activity"/>
    <property type="evidence" value="ECO:0007669"/>
    <property type="project" value="InterPro"/>
</dbReference>
<dbReference type="PANTHER" id="PTHR42872:SF6">
    <property type="entry name" value="PROTEIN-GLUTAMATE METHYLESTERASE_PROTEIN-GLUTAMINE GLUTAMINASE"/>
    <property type="match status" value="1"/>
</dbReference>
<reference evidence="10 11" key="1">
    <citation type="submission" date="2016-11" db="EMBL/GenBank/DDBJ databases">
        <authorList>
            <person name="Jaros S."/>
            <person name="Januszkiewicz K."/>
            <person name="Wedrychowicz H."/>
        </authorList>
    </citation>
    <scope>NUCLEOTIDE SEQUENCE [LARGE SCALE GENOMIC DNA]</scope>
    <source>
        <strain evidence="10 11">DSM 21986</strain>
    </source>
</reference>
<feature type="domain" description="CheB-type methylesterase" evidence="9">
    <location>
        <begin position="172"/>
        <end position="359"/>
    </location>
</feature>
<dbReference type="InterPro" id="IPR000673">
    <property type="entry name" value="Sig_transdc_resp-reg_Me-estase"/>
</dbReference>
<dbReference type="SUPFAM" id="SSF52738">
    <property type="entry name" value="Methylesterase CheB, C-terminal domain"/>
    <property type="match status" value="1"/>
</dbReference>
<dbReference type="OrthoDB" id="1524092at2"/>
<evidence type="ECO:0000256" key="1">
    <source>
        <dbReference type="ARBA" id="ARBA00022490"/>
    </source>
</evidence>
<evidence type="ECO:0000313" key="10">
    <source>
        <dbReference type="EMBL" id="SHE88729.1"/>
    </source>
</evidence>
<keyword evidence="2 6" id="KW-0145">Chemotaxis</keyword>
<feature type="domain" description="Response regulatory" evidence="8">
    <location>
        <begin position="5"/>
        <end position="122"/>
    </location>
</feature>
<keyword evidence="1" id="KW-0963">Cytoplasm</keyword>
<dbReference type="GO" id="GO:0005737">
    <property type="term" value="C:cytoplasm"/>
    <property type="evidence" value="ECO:0007669"/>
    <property type="project" value="InterPro"/>
</dbReference>
<dbReference type="RefSeq" id="WP_073059984.1">
    <property type="nucleotide sequence ID" value="NZ_FQUS01000004.1"/>
</dbReference>
<keyword evidence="7" id="KW-0597">Phosphoprotein</keyword>
<accession>A0A1M4X5I2</accession>
<dbReference type="Gene3D" id="3.40.50.180">
    <property type="entry name" value="Methylesterase CheB, C-terminal domain"/>
    <property type="match status" value="1"/>
</dbReference>
<dbReference type="PROSITE" id="PS50110">
    <property type="entry name" value="RESPONSE_REGULATORY"/>
    <property type="match status" value="1"/>
</dbReference>
<dbReference type="InterPro" id="IPR011006">
    <property type="entry name" value="CheY-like_superfamily"/>
</dbReference>
<dbReference type="InterPro" id="IPR035909">
    <property type="entry name" value="CheB_C"/>
</dbReference>
<dbReference type="PIRSF" id="PIRSF000876">
    <property type="entry name" value="RR_chemtxs_CheB"/>
    <property type="match status" value="1"/>
</dbReference>
<feature type="active site" evidence="6">
    <location>
        <position position="181"/>
    </location>
</feature>
<evidence type="ECO:0000256" key="3">
    <source>
        <dbReference type="ARBA" id="ARBA00022801"/>
    </source>
</evidence>
<sequence>MEKMKVLVLDNDIVVRQAIAGILSRESDVVVRVSGELTQSEQLVNEENPDVVLLDIEDSAPDGFTIFNTLRVRFPKLPVVVISSRSEGGAQAALYALRKGAVDVITKPEKSNALLFATRHLAKRLPPMIQGIKRVVGSDALDGWTAGKKEARSLVDTEEQPEKEKAWMNRGPVRLIVIGGSMGGPKALNDILRKLPADFPVPVVAVQHLPKFYTRALARLLKEGSPLAVREALEESALTPGTALLASGGRHCEIAQRGNRPFVKVHRGPRENGDRPSIDVLFRSAARLYGRDVLGIILSGNGVDGLSGARAIREGGGRVIIQDPGDAVVDDLPLSVMGEGLADHYYPAEQISRQLLKHVLQPLGNRKMKGYEHVNLFNRDQEYFRNV</sequence>
<dbReference type="GO" id="GO:0006935">
    <property type="term" value="P:chemotaxis"/>
    <property type="evidence" value="ECO:0007669"/>
    <property type="project" value="UniProtKB-UniRule"/>
</dbReference>
<dbReference type="InterPro" id="IPR008248">
    <property type="entry name" value="CheB-like"/>
</dbReference>
<evidence type="ECO:0000259" key="8">
    <source>
        <dbReference type="PROSITE" id="PS50110"/>
    </source>
</evidence>
<dbReference type="PANTHER" id="PTHR42872">
    <property type="entry name" value="PROTEIN-GLUTAMATE METHYLESTERASE/PROTEIN-GLUTAMINE GLUTAMINASE"/>
    <property type="match status" value="1"/>
</dbReference>
<dbReference type="Pfam" id="PF00072">
    <property type="entry name" value="Response_reg"/>
    <property type="match status" value="1"/>
</dbReference>
<evidence type="ECO:0000256" key="2">
    <source>
        <dbReference type="ARBA" id="ARBA00022500"/>
    </source>
</evidence>
<feature type="modified residue" description="4-aspartylphosphate" evidence="7">
    <location>
        <position position="55"/>
    </location>
</feature>
<dbReference type="Proteomes" id="UP000184041">
    <property type="component" value="Unassembled WGS sequence"/>
</dbReference>
<evidence type="ECO:0000256" key="5">
    <source>
        <dbReference type="ARBA" id="ARBA00048267"/>
    </source>
</evidence>
<keyword evidence="11" id="KW-1185">Reference proteome</keyword>
<dbReference type="GO" id="GO:0008984">
    <property type="term" value="F:protein-glutamate methylesterase activity"/>
    <property type="evidence" value="ECO:0007669"/>
    <property type="project" value="UniProtKB-EC"/>
</dbReference>
<proteinExistence type="predicted"/>
<dbReference type="InterPro" id="IPR001789">
    <property type="entry name" value="Sig_transdc_resp-reg_receiver"/>
</dbReference>
<protein>
    <recommendedName>
        <fullName evidence="4">protein-glutamate methylesterase</fullName>
        <ecNumber evidence="4">3.1.1.61</ecNumber>
    </recommendedName>
</protein>
<dbReference type="PROSITE" id="PS50122">
    <property type="entry name" value="CHEB"/>
    <property type="match status" value="1"/>
</dbReference>
<dbReference type="EMBL" id="FQUS01000004">
    <property type="protein sequence ID" value="SHE88729.1"/>
    <property type="molecule type" value="Genomic_DNA"/>
</dbReference>
<keyword evidence="3 6" id="KW-0378">Hydrolase</keyword>
<dbReference type="STRING" id="1194090.SAMN05443144_10426"/>
<evidence type="ECO:0000256" key="7">
    <source>
        <dbReference type="PROSITE-ProRule" id="PRU00169"/>
    </source>
</evidence>
<comment type="catalytic activity">
    <reaction evidence="5">
        <text>[protein]-L-glutamate 5-O-methyl ester + H2O = L-glutamyl-[protein] + methanol + H(+)</text>
        <dbReference type="Rhea" id="RHEA:23236"/>
        <dbReference type="Rhea" id="RHEA-COMP:10208"/>
        <dbReference type="Rhea" id="RHEA-COMP:10311"/>
        <dbReference type="ChEBI" id="CHEBI:15377"/>
        <dbReference type="ChEBI" id="CHEBI:15378"/>
        <dbReference type="ChEBI" id="CHEBI:17790"/>
        <dbReference type="ChEBI" id="CHEBI:29973"/>
        <dbReference type="ChEBI" id="CHEBI:82795"/>
        <dbReference type="EC" id="3.1.1.61"/>
    </reaction>
</comment>
<dbReference type="SMART" id="SM00448">
    <property type="entry name" value="REC"/>
    <property type="match status" value="1"/>
</dbReference>
<feature type="active site" evidence="6">
    <location>
        <position position="208"/>
    </location>
</feature>
<dbReference type="CDD" id="cd16432">
    <property type="entry name" value="CheB_Rec"/>
    <property type="match status" value="1"/>
</dbReference>
<dbReference type="AlphaFoldDB" id="A0A1M4X5I2"/>
<evidence type="ECO:0000256" key="6">
    <source>
        <dbReference type="PROSITE-ProRule" id="PRU00050"/>
    </source>
</evidence>
<evidence type="ECO:0000256" key="4">
    <source>
        <dbReference type="ARBA" id="ARBA00039140"/>
    </source>
</evidence>
<dbReference type="EC" id="3.1.1.61" evidence="4"/>
<gene>
    <name evidence="10" type="ORF">SAMN05443144_10426</name>
</gene>
<dbReference type="Gene3D" id="3.40.50.2300">
    <property type="match status" value="1"/>
</dbReference>
<evidence type="ECO:0000259" key="9">
    <source>
        <dbReference type="PROSITE" id="PS50122"/>
    </source>
</evidence>
<dbReference type="Pfam" id="PF01339">
    <property type="entry name" value="CheB_methylest"/>
    <property type="match status" value="1"/>
</dbReference>
<name>A0A1M4X5I2_9BACT</name>
<feature type="active site" evidence="6">
    <location>
        <position position="304"/>
    </location>
</feature>
<evidence type="ECO:0000313" key="11">
    <source>
        <dbReference type="Proteomes" id="UP000184041"/>
    </source>
</evidence>
<dbReference type="SUPFAM" id="SSF52172">
    <property type="entry name" value="CheY-like"/>
    <property type="match status" value="1"/>
</dbReference>
<organism evidence="10 11">
    <name type="scientific">Fodinibius roseus</name>
    <dbReference type="NCBI Taxonomy" id="1194090"/>
    <lineage>
        <taxon>Bacteria</taxon>
        <taxon>Pseudomonadati</taxon>
        <taxon>Balneolota</taxon>
        <taxon>Balneolia</taxon>
        <taxon>Balneolales</taxon>
        <taxon>Balneolaceae</taxon>
        <taxon>Fodinibius</taxon>
    </lineage>
</organism>